<dbReference type="Proteomes" id="UP000670092">
    <property type="component" value="Unassembled WGS sequence"/>
</dbReference>
<protein>
    <submittedName>
        <fullName evidence="2">Uncharacterized protein</fullName>
    </submittedName>
</protein>
<proteinExistence type="predicted"/>
<feature type="region of interest" description="Disordered" evidence="1">
    <location>
        <begin position="1"/>
        <end position="110"/>
    </location>
</feature>
<evidence type="ECO:0000256" key="1">
    <source>
        <dbReference type="SAM" id="MobiDB-lite"/>
    </source>
</evidence>
<gene>
    <name evidence="2" type="ORF">I7I52_09957</name>
</gene>
<dbReference type="VEuPathDB" id="FungiDB:I7I52_09957"/>
<dbReference type="AlphaFoldDB" id="A0A8H7Z055"/>
<comment type="caution">
    <text evidence="2">The sequence shown here is derived from an EMBL/GenBank/DDBJ whole genome shotgun (WGS) entry which is preliminary data.</text>
</comment>
<organism evidence="2 3">
    <name type="scientific">Ajellomyces capsulatus</name>
    <name type="common">Darling's disease fungus</name>
    <name type="synonym">Histoplasma capsulatum</name>
    <dbReference type="NCBI Taxonomy" id="5037"/>
    <lineage>
        <taxon>Eukaryota</taxon>
        <taxon>Fungi</taxon>
        <taxon>Dikarya</taxon>
        <taxon>Ascomycota</taxon>
        <taxon>Pezizomycotina</taxon>
        <taxon>Eurotiomycetes</taxon>
        <taxon>Eurotiomycetidae</taxon>
        <taxon>Onygenales</taxon>
        <taxon>Ajellomycetaceae</taxon>
        <taxon>Histoplasma</taxon>
    </lineage>
</organism>
<evidence type="ECO:0000313" key="3">
    <source>
        <dbReference type="Proteomes" id="UP000670092"/>
    </source>
</evidence>
<reference evidence="2 3" key="1">
    <citation type="submission" date="2021-01" db="EMBL/GenBank/DDBJ databases">
        <title>Chromosome-level genome assembly of a human fungal pathogen reveals clustering of transcriptionally co-regulated genes.</title>
        <authorList>
            <person name="Voorhies M."/>
            <person name="Cohen S."/>
            <person name="Shea T.P."/>
            <person name="Petrus S."/>
            <person name="Munoz J.F."/>
            <person name="Poplawski S."/>
            <person name="Goldman W.E."/>
            <person name="Michael T."/>
            <person name="Cuomo C.A."/>
            <person name="Sil A."/>
            <person name="Beyhan S."/>
        </authorList>
    </citation>
    <scope>NUCLEOTIDE SEQUENCE [LARGE SCALE GENOMIC DNA]</scope>
    <source>
        <strain evidence="2 3">G184AR</strain>
    </source>
</reference>
<dbReference type="OrthoDB" id="5377039at2759"/>
<feature type="compositionally biased region" description="Low complexity" evidence="1">
    <location>
        <begin position="13"/>
        <end position="26"/>
    </location>
</feature>
<name>A0A8H7Z055_AJECA</name>
<feature type="compositionally biased region" description="Polar residues" evidence="1">
    <location>
        <begin position="33"/>
        <end position="51"/>
    </location>
</feature>
<sequence>MSTDPEGDSEMLSTSESSQSSEPQTPTGGQIADETSNFPSSELSPPGSQDATGAEPTKMEYGDVQTDYAAVTASQHITGDGAGGGASWDNQSSAIARAEPGSSWNNKKAEEEYQRALEIVVDRDFSLKEFGDPFDDRDMVEQ</sequence>
<accession>A0A8H7Z055</accession>
<dbReference type="EMBL" id="JAEVHI010000002">
    <property type="protein sequence ID" value="KAG5299588.1"/>
    <property type="molecule type" value="Genomic_DNA"/>
</dbReference>
<evidence type="ECO:0000313" key="2">
    <source>
        <dbReference type="EMBL" id="KAG5299588.1"/>
    </source>
</evidence>